<accession>A0ABM8LDE2</accession>
<dbReference type="Pfam" id="PF03466">
    <property type="entry name" value="LysR_substrate"/>
    <property type="match status" value="2"/>
</dbReference>
<evidence type="ECO:0000256" key="1">
    <source>
        <dbReference type="ARBA" id="ARBA00009437"/>
    </source>
</evidence>
<evidence type="ECO:0000256" key="2">
    <source>
        <dbReference type="ARBA" id="ARBA00023015"/>
    </source>
</evidence>
<comment type="similarity">
    <text evidence="1">Belongs to the LysR transcriptional regulatory family.</text>
</comment>
<dbReference type="Pfam" id="PF00126">
    <property type="entry name" value="HTH_1"/>
    <property type="match status" value="1"/>
</dbReference>
<evidence type="ECO:0000313" key="6">
    <source>
        <dbReference type="EMBL" id="CAB3864376.1"/>
    </source>
</evidence>
<organism evidence="6 7">
    <name type="scientific">Achromobacter mucicolens</name>
    <dbReference type="NCBI Taxonomy" id="1389922"/>
    <lineage>
        <taxon>Bacteria</taxon>
        <taxon>Pseudomonadati</taxon>
        <taxon>Pseudomonadota</taxon>
        <taxon>Betaproteobacteria</taxon>
        <taxon>Burkholderiales</taxon>
        <taxon>Alcaligenaceae</taxon>
        <taxon>Achromobacter</taxon>
    </lineage>
</organism>
<gene>
    <name evidence="6" type="ORF">LMG3415_02598</name>
</gene>
<dbReference type="Gene3D" id="1.10.10.10">
    <property type="entry name" value="Winged helix-like DNA-binding domain superfamily/Winged helix DNA-binding domain"/>
    <property type="match status" value="1"/>
</dbReference>
<keyword evidence="4" id="KW-0804">Transcription</keyword>
<dbReference type="Proteomes" id="UP000507140">
    <property type="component" value="Unassembled WGS sequence"/>
</dbReference>
<dbReference type="PANTHER" id="PTHR30427:SF1">
    <property type="entry name" value="TRANSCRIPTIONAL ACTIVATOR PROTEIN LYSR"/>
    <property type="match status" value="1"/>
</dbReference>
<protein>
    <recommendedName>
        <fullName evidence="5">HTH lysR-type domain-containing protein</fullName>
    </recommendedName>
</protein>
<dbReference type="InterPro" id="IPR036388">
    <property type="entry name" value="WH-like_DNA-bd_sf"/>
</dbReference>
<dbReference type="InterPro" id="IPR005119">
    <property type="entry name" value="LysR_subst-bd"/>
</dbReference>
<keyword evidence="2" id="KW-0805">Transcription regulation</keyword>
<keyword evidence="3" id="KW-0238">DNA-binding</keyword>
<evidence type="ECO:0000256" key="4">
    <source>
        <dbReference type="ARBA" id="ARBA00023163"/>
    </source>
</evidence>
<dbReference type="InterPro" id="IPR036390">
    <property type="entry name" value="WH_DNA-bd_sf"/>
</dbReference>
<evidence type="ECO:0000259" key="5">
    <source>
        <dbReference type="PROSITE" id="PS50931"/>
    </source>
</evidence>
<evidence type="ECO:0000313" key="7">
    <source>
        <dbReference type="Proteomes" id="UP000507140"/>
    </source>
</evidence>
<keyword evidence="7" id="KW-1185">Reference proteome</keyword>
<feature type="domain" description="HTH lysR-type" evidence="5">
    <location>
        <begin position="1"/>
        <end position="58"/>
    </location>
</feature>
<dbReference type="PANTHER" id="PTHR30427">
    <property type="entry name" value="TRANSCRIPTIONAL ACTIVATOR PROTEIN LYSR"/>
    <property type="match status" value="1"/>
</dbReference>
<dbReference type="SUPFAM" id="SSF46785">
    <property type="entry name" value="Winged helix' DNA-binding domain"/>
    <property type="match status" value="1"/>
</dbReference>
<dbReference type="SUPFAM" id="SSF53850">
    <property type="entry name" value="Periplasmic binding protein-like II"/>
    <property type="match status" value="1"/>
</dbReference>
<dbReference type="Gene3D" id="3.40.190.10">
    <property type="entry name" value="Periplasmic binding protein-like II"/>
    <property type="match status" value="3"/>
</dbReference>
<dbReference type="EMBL" id="CADIKR010000003">
    <property type="protein sequence ID" value="CAB3864376.1"/>
    <property type="molecule type" value="Genomic_DNA"/>
</dbReference>
<sequence length="336" mass="35227">MRLRHIEIFEAIRRTGSLTEAAAALHISQPAASKLLAHAESQLGFKLFDRVKGRLVATREAEILTPEIARLNQDLSSVRRLASNLRDRPNGHLRLGCAPALGLGLLPGVVRDSRDAQPGITFDIHTHHSAELVQGLLTRELDLAITFDTNDYPGLTRMGLGHTELVHLSRRAAQGPLRLSELSEARGVEASGAAASGAAASGAVASGAVASGAVASGSPTAGDTLIVLDASDASGALLQLALDAQGLAPQVAIQVQTHYVACALVDAGCGDAIVDAITAQAMLRPGMTLRRLEPALRVPISIMTRNQDPLSALHRDLIERLRAACAALLEGLDARV</sequence>
<dbReference type="InterPro" id="IPR000847">
    <property type="entry name" value="LysR_HTH_N"/>
</dbReference>
<dbReference type="RefSeq" id="WP_180098875.1">
    <property type="nucleotide sequence ID" value="NZ_CADIKR010000003.1"/>
</dbReference>
<dbReference type="PROSITE" id="PS50931">
    <property type="entry name" value="HTH_LYSR"/>
    <property type="match status" value="1"/>
</dbReference>
<comment type="caution">
    <text evidence="6">The sequence shown here is derived from an EMBL/GenBank/DDBJ whole genome shotgun (WGS) entry which is preliminary data.</text>
</comment>
<reference evidence="6 7" key="1">
    <citation type="submission" date="2020-04" db="EMBL/GenBank/DDBJ databases">
        <authorList>
            <person name="De Canck E."/>
        </authorList>
    </citation>
    <scope>NUCLEOTIDE SEQUENCE [LARGE SCALE GENOMIC DNA]</scope>
    <source>
        <strain evidence="6 7">LMG 3415</strain>
    </source>
</reference>
<name>A0ABM8LDE2_9BURK</name>
<proteinExistence type="inferred from homology"/>
<dbReference type="PRINTS" id="PR00039">
    <property type="entry name" value="HTHLYSR"/>
</dbReference>
<evidence type="ECO:0000256" key="3">
    <source>
        <dbReference type="ARBA" id="ARBA00023125"/>
    </source>
</evidence>